<sequence>MPPATKPPSPFGMLLSRLSSSVTFLSQYRTNKVVKTFDKSLVRLHLFFMFVVAGFAVSSIIFSHNYMAFDDPAIFVETILVTDDYDTAFSTTVSNLAYCVYGTAATIYEEVDYIAGFDTSLVYTNPQCVTPQPAEFTQMNDRAAWIYTHFRETMYSRTCSGTYTASANVFDTCSDAATSVADAYVARAETLKLKFQFRVKSENGIDQLPDKLIIGSDTYYPKREGSYVEISVTDLLALAGVDLDADMTGYAGSATRYVNSPNVPYRFMGAKIILDIDVRNTREFAEWDPFNYDVVATVTPTLLPTTERYGPGKEYHYTADYGTNLQSKEGTWSERDWSGVLFSFHAHGDLGAFEYYALIATLVNAFVLIALATVVTDLIGEITNERFQDDKYEDDGERTLLENMAENYEKKEHKGVPFNPHFLRLVNDDDEPGMSYENAIYDLYDQVRDVRDRLNMIPQDEAEFVEGSGPNHVEGGHKVLHLVEQMTEQQVISHMEEHDGKKPEPFTVDLHQGAQMMGRGVGGVWSKAVSRQQFTLTIVKEKIRMKALRDGPGYMIDDSGRYDPLPASKAVVLKEGDQVVFRLREGKLGGHLGVFKIEEKRHVEKSWLAEIFNWS</sequence>
<protein>
    <submittedName>
        <fullName evidence="2">Predicted protein</fullName>
    </submittedName>
</protein>
<dbReference type="Proteomes" id="UP000001876">
    <property type="component" value="Unassembled WGS sequence"/>
</dbReference>
<dbReference type="RefSeq" id="XP_003057015.1">
    <property type="nucleotide sequence ID" value="XM_003056969.1"/>
</dbReference>
<evidence type="ECO:0000256" key="1">
    <source>
        <dbReference type="SAM" id="Phobius"/>
    </source>
</evidence>
<keyword evidence="1" id="KW-0472">Membrane</keyword>
<evidence type="ECO:0000313" key="2">
    <source>
        <dbReference type="EMBL" id="EEH58660.1"/>
    </source>
</evidence>
<keyword evidence="1" id="KW-1133">Transmembrane helix</keyword>
<dbReference type="STRING" id="564608.C1MN01"/>
<gene>
    <name evidence="2" type="ORF">MICPUCDRAFT_46861</name>
</gene>
<dbReference type="AlphaFoldDB" id="C1MN01"/>
<dbReference type="EMBL" id="GG663737">
    <property type="protein sequence ID" value="EEH58660.1"/>
    <property type="molecule type" value="Genomic_DNA"/>
</dbReference>
<reference evidence="2 3" key="1">
    <citation type="journal article" date="2009" name="Science">
        <title>Green evolution and dynamic adaptations revealed by genomes of the marine picoeukaryotes Micromonas.</title>
        <authorList>
            <person name="Worden A.Z."/>
            <person name="Lee J.H."/>
            <person name="Mock T."/>
            <person name="Rouze P."/>
            <person name="Simmons M.P."/>
            <person name="Aerts A.L."/>
            <person name="Allen A.E."/>
            <person name="Cuvelier M.L."/>
            <person name="Derelle E."/>
            <person name="Everett M.V."/>
            <person name="Foulon E."/>
            <person name="Grimwood J."/>
            <person name="Gundlach H."/>
            <person name="Henrissat B."/>
            <person name="Napoli C."/>
            <person name="McDonald S.M."/>
            <person name="Parker M.S."/>
            <person name="Rombauts S."/>
            <person name="Salamov A."/>
            <person name="Von Dassow P."/>
            <person name="Badger J.H."/>
            <person name="Coutinho P.M."/>
            <person name="Demir E."/>
            <person name="Dubchak I."/>
            <person name="Gentemann C."/>
            <person name="Eikrem W."/>
            <person name="Gready J.E."/>
            <person name="John U."/>
            <person name="Lanier W."/>
            <person name="Lindquist E.A."/>
            <person name="Lucas S."/>
            <person name="Mayer K.F."/>
            <person name="Moreau H."/>
            <person name="Not F."/>
            <person name="Otillar R."/>
            <person name="Panaud O."/>
            <person name="Pangilinan J."/>
            <person name="Paulsen I."/>
            <person name="Piegu B."/>
            <person name="Poliakov A."/>
            <person name="Robbens S."/>
            <person name="Schmutz J."/>
            <person name="Toulza E."/>
            <person name="Wyss T."/>
            <person name="Zelensky A."/>
            <person name="Zhou K."/>
            <person name="Armbrust E.V."/>
            <person name="Bhattacharya D."/>
            <person name="Goodenough U.W."/>
            <person name="Van de Peer Y."/>
            <person name="Grigoriev I.V."/>
        </authorList>
    </citation>
    <scope>NUCLEOTIDE SEQUENCE [LARGE SCALE GENOMIC DNA]</scope>
    <source>
        <strain evidence="2 3">CCMP1545</strain>
    </source>
</reference>
<feature type="transmembrane region" description="Helical" evidence="1">
    <location>
        <begin position="41"/>
        <end position="62"/>
    </location>
</feature>
<evidence type="ECO:0000313" key="3">
    <source>
        <dbReference type="Proteomes" id="UP000001876"/>
    </source>
</evidence>
<proteinExistence type="predicted"/>
<organism evidence="3">
    <name type="scientific">Micromonas pusilla (strain CCMP1545)</name>
    <name type="common">Picoplanktonic green alga</name>
    <dbReference type="NCBI Taxonomy" id="564608"/>
    <lineage>
        <taxon>Eukaryota</taxon>
        <taxon>Viridiplantae</taxon>
        <taxon>Chlorophyta</taxon>
        <taxon>Mamiellophyceae</taxon>
        <taxon>Mamiellales</taxon>
        <taxon>Mamiellaceae</taxon>
        <taxon>Micromonas</taxon>
    </lineage>
</organism>
<dbReference type="KEGG" id="mpp:MICPUCDRAFT_46861"/>
<dbReference type="Gene3D" id="2.60.200.20">
    <property type="match status" value="1"/>
</dbReference>
<keyword evidence="1" id="KW-0812">Transmembrane</keyword>
<accession>C1MN01</accession>
<name>C1MN01_MICPC</name>
<dbReference type="GeneID" id="9682454"/>
<dbReference type="OMA" id="CFRMREG"/>
<dbReference type="OrthoDB" id="495655at2759"/>
<keyword evidence="3" id="KW-1185">Reference proteome</keyword>